<keyword evidence="11" id="KW-1185">Reference proteome</keyword>
<dbReference type="InterPro" id="IPR013785">
    <property type="entry name" value="Aldolase_TIM"/>
</dbReference>
<dbReference type="CDD" id="cd04725">
    <property type="entry name" value="OMP_decarboxylase_like"/>
    <property type="match status" value="1"/>
</dbReference>
<keyword evidence="4 7" id="KW-0665">Pyrimidine biosynthesis</keyword>
<dbReference type="EC" id="4.1.1.23" evidence="7"/>
<keyword evidence="3 7" id="KW-0210">Decarboxylase</keyword>
<dbReference type="InterPro" id="IPR001754">
    <property type="entry name" value="OMPdeCOase_dom"/>
</dbReference>
<reference evidence="10 11" key="1">
    <citation type="submission" date="2021-05" db="EMBL/GenBank/DDBJ databases">
        <title>Complete genome of Nocardioides aquaticus KCTC 9944T isolated from meromictic and hypersaline Ekho Lake, Antarctica.</title>
        <authorList>
            <person name="Hwang K."/>
            <person name="Kim K.M."/>
            <person name="Choe H."/>
        </authorList>
    </citation>
    <scope>NUCLEOTIDE SEQUENCE [LARGE SCALE GENOMIC DNA]</scope>
    <source>
        <strain evidence="10 11">KCTC 9944</strain>
    </source>
</reference>
<dbReference type="SMART" id="SM00934">
    <property type="entry name" value="OMPdecase"/>
    <property type="match status" value="1"/>
</dbReference>
<dbReference type="InterPro" id="IPR011995">
    <property type="entry name" value="OMPdecase_type-2"/>
</dbReference>
<dbReference type="RefSeq" id="WP_214055906.1">
    <property type="nucleotide sequence ID" value="NZ_BAAAHS010000175.1"/>
</dbReference>
<feature type="domain" description="Orotidine 5'-phosphate decarboxylase" evidence="9">
    <location>
        <begin position="39"/>
        <end position="291"/>
    </location>
</feature>
<dbReference type="PANTHER" id="PTHR43375:SF1">
    <property type="entry name" value="OROTIDINE 5'-PHOSPHATE DECARBOXYLASE"/>
    <property type="match status" value="1"/>
</dbReference>
<dbReference type="Gene3D" id="3.20.20.70">
    <property type="entry name" value="Aldolase class I"/>
    <property type="match status" value="1"/>
</dbReference>
<comment type="catalytic activity">
    <reaction evidence="6 7">
        <text>orotidine 5'-phosphate + H(+) = UMP + CO2</text>
        <dbReference type="Rhea" id="RHEA:11596"/>
        <dbReference type="ChEBI" id="CHEBI:15378"/>
        <dbReference type="ChEBI" id="CHEBI:16526"/>
        <dbReference type="ChEBI" id="CHEBI:57538"/>
        <dbReference type="ChEBI" id="CHEBI:57865"/>
        <dbReference type="EC" id="4.1.1.23"/>
    </reaction>
</comment>
<evidence type="ECO:0000256" key="8">
    <source>
        <dbReference type="SAM" id="MobiDB-lite"/>
    </source>
</evidence>
<dbReference type="EMBL" id="CP075371">
    <property type="protein sequence ID" value="QVT80345.1"/>
    <property type="molecule type" value="Genomic_DNA"/>
</dbReference>
<evidence type="ECO:0000256" key="4">
    <source>
        <dbReference type="ARBA" id="ARBA00022975"/>
    </source>
</evidence>
<feature type="region of interest" description="Disordered" evidence="8">
    <location>
        <begin position="1"/>
        <end position="25"/>
    </location>
</feature>
<evidence type="ECO:0000256" key="6">
    <source>
        <dbReference type="ARBA" id="ARBA00049157"/>
    </source>
</evidence>
<evidence type="ECO:0000256" key="1">
    <source>
        <dbReference type="ARBA" id="ARBA00004861"/>
    </source>
</evidence>
<comment type="pathway">
    <text evidence="1 7">Pyrimidine metabolism; UMP biosynthesis via de novo pathway; UMP from orotate: step 2/2.</text>
</comment>
<dbReference type="PANTHER" id="PTHR43375">
    <property type="entry name" value="OROTIDINE 5'-PHOSPHATE DECARBOXYLASE"/>
    <property type="match status" value="1"/>
</dbReference>
<dbReference type="InterPro" id="IPR011060">
    <property type="entry name" value="RibuloseP-bd_barrel"/>
</dbReference>
<evidence type="ECO:0000259" key="9">
    <source>
        <dbReference type="SMART" id="SM00934"/>
    </source>
</evidence>
<feature type="compositionally biased region" description="Polar residues" evidence="8">
    <location>
        <begin position="1"/>
        <end position="10"/>
    </location>
</feature>
<evidence type="ECO:0000256" key="3">
    <source>
        <dbReference type="ARBA" id="ARBA00022793"/>
    </source>
</evidence>
<sequence>MTTTRPQTGDETGAQTGGPAGAPTSFGARLHAALADRGQLCAGIDPHAGLLAEWGLPDDVGGLERFAMTAVEAVAGEASVVKPQSAFYERFGSRGVAVLERVVATAREAGALVLLDVKRGDIGSTSQAYADAYLDPASPLAADAITASPYLGFGSLDPMIESARRHCAGVFVLALTSNKEGPEVQHARAVGPEPGAPDGRSVAGVVLDHLRALNAGVQPLGSFGAVVGATIGETTEDLAFNGPVLAPGYGAQGGTPADLRRIFGASAHAVLASTSRDLLRHGPDPVALRDAVRRGNDELADALADGADA</sequence>
<name>A0ABX8EKF5_9ACTN</name>
<evidence type="ECO:0000313" key="11">
    <source>
        <dbReference type="Proteomes" id="UP000679307"/>
    </source>
</evidence>
<dbReference type="SUPFAM" id="SSF51366">
    <property type="entry name" value="Ribulose-phoshate binding barrel"/>
    <property type="match status" value="1"/>
</dbReference>
<evidence type="ECO:0000256" key="2">
    <source>
        <dbReference type="ARBA" id="ARBA00008847"/>
    </source>
</evidence>
<evidence type="ECO:0000256" key="5">
    <source>
        <dbReference type="ARBA" id="ARBA00023239"/>
    </source>
</evidence>
<evidence type="ECO:0000256" key="7">
    <source>
        <dbReference type="HAMAP-Rule" id="MF_01215"/>
    </source>
</evidence>
<proteinExistence type="inferred from homology"/>
<keyword evidence="5 7" id="KW-0456">Lyase</keyword>
<dbReference type="HAMAP" id="MF_01215">
    <property type="entry name" value="OMPdecase_type2"/>
    <property type="match status" value="1"/>
</dbReference>
<dbReference type="Pfam" id="PF00215">
    <property type="entry name" value="OMPdecase"/>
    <property type="match status" value="1"/>
</dbReference>
<dbReference type="NCBIfam" id="TIGR02127">
    <property type="entry name" value="pyrF_sub2"/>
    <property type="match status" value="1"/>
</dbReference>
<gene>
    <name evidence="7 10" type="primary">pyrF</name>
    <name evidence="10" type="ORF">ENKNEFLB_02740</name>
</gene>
<comment type="similarity">
    <text evidence="2 7">Belongs to the OMP decarboxylase family. Type 2 subfamily.</text>
</comment>
<evidence type="ECO:0000313" key="10">
    <source>
        <dbReference type="EMBL" id="QVT80345.1"/>
    </source>
</evidence>
<dbReference type="GO" id="GO:0004590">
    <property type="term" value="F:orotidine-5'-phosphate decarboxylase activity"/>
    <property type="evidence" value="ECO:0007669"/>
    <property type="project" value="UniProtKB-EC"/>
</dbReference>
<accession>A0ABX8EKF5</accession>
<feature type="active site" description="Proton donor" evidence="7">
    <location>
        <position position="118"/>
    </location>
</feature>
<organism evidence="10 11">
    <name type="scientific">Nocardioides aquaticus</name>
    <dbReference type="NCBI Taxonomy" id="160826"/>
    <lineage>
        <taxon>Bacteria</taxon>
        <taxon>Bacillati</taxon>
        <taxon>Actinomycetota</taxon>
        <taxon>Actinomycetes</taxon>
        <taxon>Propionibacteriales</taxon>
        <taxon>Nocardioidaceae</taxon>
        <taxon>Nocardioides</taxon>
    </lineage>
</organism>
<protein>
    <recommendedName>
        <fullName evidence="7">Orotidine 5'-phosphate decarboxylase</fullName>
        <ecNumber evidence="7">4.1.1.23</ecNumber>
    </recommendedName>
    <alternativeName>
        <fullName evidence="7">OMP decarboxylase</fullName>
        <shortName evidence="7">OMPDCase</shortName>
        <shortName evidence="7">OMPdecase</shortName>
    </alternativeName>
</protein>
<dbReference type="Proteomes" id="UP000679307">
    <property type="component" value="Chromosome"/>
</dbReference>